<sequence length="307" mass="35765">MSYLAIDHHKNLSQLLPNQITTNIKPITQIKQAILDRDHSIPLRRDIKFLSRLNDIFAPVHAAQVKGRIPSKEHEAILSAAKRNLDLIEECTQTKMQGRSYLDIGCGWGYNIDEAHRRKARYSAGIEIGQVRHKSWEERVGDTDDMKFILDDLHTHDFQEQTFDIISSFNSFEHFDDPALILHRCSKIIAPQGLLLISFNPLFCAPMGSHKYRMINIPYVQNIFDDDIVSKYFFKKKVKDPYPGLNRKRVREFESILCEDEHFSPLVFNKHTDYRFAWMKGCFRNEFTDFSNDDLFISGITAVLKLK</sequence>
<evidence type="ECO:0000313" key="1">
    <source>
        <dbReference type="EMBL" id="BBD10003.1"/>
    </source>
</evidence>
<dbReference type="Proteomes" id="UP000269883">
    <property type="component" value="Chromosome"/>
</dbReference>
<evidence type="ECO:0000313" key="2">
    <source>
        <dbReference type="Proteomes" id="UP000269883"/>
    </source>
</evidence>
<dbReference type="KEGG" id="dfl:DFE_3277"/>
<dbReference type="InterPro" id="IPR050723">
    <property type="entry name" value="CFA/CMAS"/>
</dbReference>
<dbReference type="CDD" id="cd02440">
    <property type="entry name" value="AdoMet_MTases"/>
    <property type="match status" value="1"/>
</dbReference>
<protein>
    <submittedName>
        <fullName evidence="1">Uncharacterized protein</fullName>
    </submittedName>
</protein>
<dbReference type="Pfam" id="PF13489">
    <property type="entry name" value="Methyltransf_23"/>
    <property type="match status" value="1"/>
</dbReference>
<keyword evidence="2" id="KW-1185">Reference proteome</keyword>
<dbReference type="SUPFAM" id="SSF53335">
    <property type="entry name" value="S-adenosyl-L-methionine-dependent methyltransferases"/>
    <property type="match status" value="1"/>
</dbReference>
<dbReference type="AlphaFoldDB" id="A0A2Z6B3H0"/>
<dbReference type="PANTHER" id="PTHR43667">
    <property type="entry name" value="CYCLOPROPANE-FATTY-ACYL-PHOSPHOLIPID SYNTHASE"/>
    <property type="match status" value="1"/>
</dbReference>
<dbReference type="EMBL" id="AP017378">
    <property type="protein sequence ID" value="BBD10003.1"/>
    <property type="molecule type" value="Genomic_DNA"/>
</dbReference>
<proteinExistence type="predicted"/>
<dbReference type="RefSeq" id="WP_126381005.1">
    <property type="nucleotide sequence ID" value="NZ_AP017378.1"/>
</dbReference>
<reference evidence="1 2" key="1">
    <citation type="journal article" date="2018" name="Sci. Adv.">
        <title>Multi-heme cytochromes provide a pathway for survival in energy-limited environments.</title>
        <authorList>
            <person name="Deng X."/>
            <person name="Dohmae N."/>
            <person name="Nealson K.H."/>
            <person name="Hashimoto K."/>
            <person name="Okamoto A."/>
        </authorList>
    </citation>
    <scope>NUCLEOTIDE SEQUENCE [LARGE SCALE GENOMIC DNA]</scope>
    <source>
        <strain evidence="1 2">IS5</strain>
    </source>
</reference>
<organism evidence="1 2">
    <name type="scientific">Desulfovibrio ferrophilus</name>
    <dbReference type="NCBI Taxonomy" id="241368"/>
    <lineage>
        <taxon>Bacteria</taxon>
        <taxon>Pseudomonadati</taxon>
        <taxon>Thermodesulfobacteriota</taxon>
        <taxon>Desulfovibrionia</taxon>
        <taxon>Desulfovibrionales</taxon>
        <taxon>Desulfovibrionaceae</taxon>
        <taxon>Desulfovibrio</taxon>
    </lineage>
</organism>
<dbReference type="Gene3D" id="3.40.50.150">
    <property type="entry name" value="Vaccinia Virus protein VP39"/>
    <property type="match status" value="1"/>
</dbReference>
<dbReference type="InterPro" id="IPR029063">
    <property type="entry name" value="SAM-dependent_MTases_sf"/>
</dbReference>
<name>A0A2Z6B3H0_9BACT</name>
<gene>
    <name evidence="1" type="ORF">DFE_3277</name>
</gene>
<dbReference type="OrthoDB" id="7342932at2"/>
<accession>A0A2Z6B3H0</accession>
<dbReference type="PANTHER" id="PTHR43667:SF2">
    <property type="entry name" value="FATTY ACID C-METHYL TRANSFERASE"/>
    <property type="match status" value="1"/>
</dbReference>